<keyword evidence="1" id="KW-0472">Membrane</keyword>
<protein>
    <submittedName>
        <fullName evidence="2">Uncharacterized protein</fullName>
    </submittedName>
</protein>
<dbReference type="Proteomes" id="UP000248817">
    <property type="component" value="Unassembled WGS sequence"/>
</dbReference>
<gene>
    <name evidence="2" type="ORF">BP00DRAFT_333571</name>
</gene>
<evidence type="ECO:0000313" key="2">
    <source>
        <dbReference type="EMBL" id="PYI35936.1"/>
    </source>
</evidence>
<evidence type="ECO:0000313" key="3">
    <source>
        <dbReference type="Proteomes" id="UP000248817"/>
    </source>
</evidence>
<dbReference type="AlphaFoldDB" id="A0A2V5JH62"/>
<name>A0A2V5JH62_9EURO</name>
<organism evidence="2 3">
    <name type="scientific">Aspergillus indologenus CBS 114.80</name>
    <dbReference type="NCBI Taxonomy" id="1450541"/>
    <lineage>
        <taxon>Eukaryota</taxon>
        <taxon>Fungi</taxon>
        <taxon>Dikarya</taxon>
        <taxon>Ascomycota</taxon>
        <taxon>Pezizomycotina</taxon>
        <taxon>Eurotiomycetes</taxon>
        <taxon>Eurotiomycetidae</taxon>
        <taxon>Eurotiales</taxon>
        <taxon>Aspergillaceae</taxon>
        <taxon>Aspergillus</taxon>
        <taxon>Aspergillus subgen. Circumdati</taxon>
    </lineage>
</organism>
<feature type="transmembrane region" description="Helical" evidence="1">
    <location>
        <begin position="23"/>
        <end position="43"/>
    </location>
</feature>
<sequence>GSIEKIFLYYIIYSKLHLLGKKIIYIVLSDIVAFFLFYSYIAYSKFRIFFKLTKIFIYLISL</sequence>
<keyword evidence="1" id="KW-1133">Transmembrane helix</keyword>
<keyword evidence="3" id="KW-1185">Reference proteome</keyword>
<feature type="non-terminal residue" evidence="2">
    <location>
        <position position="1"/>
    </location>
</feature>
<accession>A0A2V5JH62</accession>
<proteinExistence type="predicted"/>
<reference evidence="2 3" key="1">
    <citation type="submission" date="2018-02" db="EMBL/GenBank/DDBJ databases">
        <title>The genomes of Aspergillus section Nigri reveals drivers in fungal speciation.</title>
        <authorList>
            <consortium name="DOE Joint Genome Institute"/>
            <person name="Vesth T.C."/>
            <person name="Nybo J."/>
            <person name="Theobald S."/>
            <person name="Brandl J."/>
            <person name="Frisvad J.C."/>
            <person name="Nielsen K.F."/>
            <person name="Lyhne E.K."/>
            <person name="Kogle M.E."/>
            <person name="Kuo A."/>
            <person name="Riley R."/>
            <person name="Clum A."/>
            <person name="Nolan M."/>
            <person name="Lipzen A."/>
            <person name="Salamov A."/>
            <person name="Henrissat B."/>
            <person name="Wiebenga A."/>
            <person name="De vries R.P."/>
            <person name="Grigoriev I.V."/>
            <person name="Mortensen U.H."/>
            <person name="Andersen M.R."/>
            <person name="Baker S.E."/>
        </authorList>
    </citation>
    <scope>NUCLEOTIDE SEQUENCE [LARGE SCALE GENOMIC DNA]</scope>
    <source>
        <strain evidence="2 3">CBS 114.80</strain>
    </source>
</reference>
<evidence type="ECO:0000256" key="1">
    <source>
        <dbReference type="SAM" id="Phobius"/>
    </source>
</evidence>
<dbReference type="EMBL" id="KZ825467">
    <property type="protein sequence ID" value="PYI35936.1"/>
    <property type="molecule type" value="Genomic_DNA"/>
</dbReference>
<keyword evidence="1" id="KW-0812">Transmembrane</keyword>